<proteinExistence type="predicted"/>
<dbReference type="SMART" id="SM00327">
    <property type="entry name" value="VWA"/>
    <property type="match status" value="1"/>
</dbReference>
<name>A0A2V3DRP8_9MICC</name>
<sequence>MALKYWWLLPVGLAVLGTVLVLLFRRGTAPVWRLPVAHTERLTALPAYQNALRQRRTWLTVAVAAVAVLALSLLVAAARPVTERTSIPEQLNRDIILCLDVSGSMLDTDEAIVSVFSTLVANFKGERIGLTIFDSTAVTVFPLTDDYEFVANELKIAQKALNPDASSFDYFTGTYEAPGSSLIGDGLASCINGFPAAAQSQRSRSVIFATDNLLAGKPLFSLAEATTLAQKDKIRIYSLNPNDFGMETFLGKAAQGLKTTSTSTGGAYFALESESAVPGIVQKVQATEAALLKGAPQRSVLDQPGWALGMALLSLLMLGVAGWRLRR</sequence>
<dbReference type="AlphaFoldDB" id="A0A2V3DRP8"/>
<dbReference type="Pfam" id="PF13519">
    <property type="entry name" value="VWA_2"/>
    <property type="match status" value="1"/>
</dbReference>
<dbReference type="OrthoDB" id="4623238at2"/>
<dbReference type="SUPFAM" id="SSF53300">
    <property type="entry name" value="vWA-like"/>
    <property type="match status" value="1"/>
</dbReference>
<organism evidence="1 2">
    <name type="scientific">Arthrobacter psychrochitiniphilus</name>
    <dbReference type="NCBI Taxonomy" id="291045"/>
    <lineage>
        <taxon>Bacteria</taxon>
        <taxon>Bacillati</taxon>
        <taxon>Actinomycetota</taxon>
        <taxon>Actinomycetes</taxon>
        <taxon>Micrococcales</taxon>
        <taxon>Micrococcaceae</taxon>
        <taxon>Arthrobacter</taxon>
    </lineage>
</organism>
<dbReference type="PROSITE" id="PS50234">
    <property type="entry name" value="VWFA"/>
    <property type="match status" value="1"/>
</dbReference>
<protein>
    <submittedName>
        <fullName evidence="1">Uncharacterized protein</fullName>
    </submittedName>
</protein>
<dbReference type="Gene3D" id="3.40.50.410">
    <property type="entry name" value="von Willebrand factor, type A domain"/>
    <property type="match status" value="1"/>
</dbReference>
<dbReference type="EMBL" id="QHLZ01000006">
    <property type="protein sequence ID" value="PXA65179.1"/>
    <property type="molecule type" value="Genomic_DNA"/>
</dbReference>
<evidence type="ECO:0000313" key="1">
    <source>
        <dbReference type="EMBL" id="PXA65179.1"/>
    </source>
</evidence>
<dbReference type="InterPro" id="IPR036465">
    <property type="entry name" value="vWFA_dom_sf"/>
</dbReference>
<dbReference type="RefSeq" id="WP_110106355.1">
    <property type="nucleotide sequence ID" value="NZ_JACBZZ010000001.1"/>
</dbReference>
<accession>A0A2V3DRP8</accession>
<dbReference type="Proteomes" id="UP000246303">
    <property type="component" value="Unassembled WGS sequence"/>
</dbReference>
<reference evidence="1 2" key="1">
    <citation type="submission" date="2018-05" db="EMBL/GenBank/DDBJ databases">
        <title>Genetic diversity of glacier-inhabiting Cryobacterium bacteria in China and description of Cryobacterium mengkeensis sp. nov. and Arthrobacter glacialis sp. nov.</title>
        <authorList>
            <person name="Liu Q."/>
            <person name="Xin Y.-H."/>
        </authorList>
    </citation>
    <scope>NUCLEOTIDE SEQUENCE [LARGE SCALE GENOMIC DNA]</scope>
    <source>
        <strain evidence="1 2">GP3</strain>
    </source>
</reference>
<comment type="caution">
    <text evidence="1">The sequence shown here is derived from an EMBL/GenBank/DDBJ whole genome shotgun (WGS) entry which is preliminary data.</text>
</comment>
<dbReference type="InterPro" id="IPR002035">
    <property type="entry name" value="VWF_A"/>
</dbReference>
<keyword evidence="2" id="KW-1185">Reference proteome</keyword>
<gene>
    <name evidence="1" type="ORF">CVS29_10895</name>
</gene>
<evidence type="ECO:0000313" key="2">
    <source>
        <dbReference type="Proteomes" id="UP000246303"/>
    </source>
</evidence>